<dbReference type="SUPFAM" id="SSF55174">
    <property type="entry name" value="Alpha-L RNA-binding motif"/>
    <property type="match status" value="1"/>
</dbReference>
<sequence>MKNEQIYQHFRNEEEPLIDELLSLIARAENEYRPVLTPFLNPRECYIAKSILGQNDNVKASFYGGAKKAERQRILFYPVYFEVETKDFNISLVEIEYPIKFATLKHGQILGTLANAGVKYDVLGDILTDGQRWQFFVQNNMVSFFLEQVTQIGRIKVRLREIDMGSKVNTIDAWENETTTVSSLRIDGVVSNCYHISRQHTKALIKAHKIHVNWMQLEKPDYMLESYDIISVRGYGRIRLNEVSGISKKGKLRLDISVLRK</sequence>
<evidence type="ECO:0000256" key="1">
    <source>
        <dbReference type="PROSITE-ProRule" id="PRU00182"/>
    </source>
</evidence>
<dbReference type="EMBL" id="JAIULA010000005">
    <property type="protein sequence ID" value="MCP0886490.1"/>
    <property type="molecule type" value="Genomic_DNA"/>
</dbReference>
<dbReference type="Gene3D" id="3.10.290.10">
    <property type="entry name" value="RNA-binding S4 domain"/>
    <property type="match status" value="1"/>
</dbReference>
<reference evidence="3 4" key="1">
    <citation type="journal article" date="2023" name="Int. J. Syst. Evol. Microbiol.">
        <title>Ligilactobacillus ubinensis sp. nov., a novel species isolated from the wild ferment of a durian fruit (Durio zibethinus).</title>
        <authorList>
            <person name="Heng Y.C."/>
            <person name="Menon N."/>
            <person name="Chen B."/>
            <person name="Loo B.Z.L."/>
            <person name="Wong G.W.J."/>
            <person name="Lim A.C.H."/>
            <person name="Silvaraju S."/>
            <person name="Kittelmann S."/>
        </authorList>
    </citation>
    <scope>NUCLEOTIDE SEQUENCE [LARGE SCALE GENOMIC DNA]</scope>
    <source>
        <strain evidence="3 4">WILCCON 0076</strain>
    </source>
</reference>
<dbReference type="GO" id="GO:0003723">
    <property type="term" value="F:RNA binding"/>
    <property type="evidence" value="ECO:0007669"/>
    <property type="project" value="UniProtKB-KW"/>
</dbReference>
<dbReference type="InterPro" id="IPR040591">
    <property type="entry name" value="RqcP2_RBD"/>
</dbReference>
<protein>
    <submittedName>
        <fullName evidence="3">RNA-binding protein</fullName>
    </submittedName>
</protein>
<dbReference type="PROSITE" id="PS50889">
    <property type="entry name" value="S4"/>
    <property type="match status" value="1"/>
</dbReference>
<gene>
    <name evidence="3" type="ORF">LB941_03950</name>
</gene>
<name>A0A9X2FJ94_9LACO</name>
<organism evidence="3 4">
    <name type="scientific">Ligilactobacillus ubinensis</name>
    <dbReference type="NCBI Taxonomy" id="2876789"/>
    <lineage>
        <taxon>Bacteria</taxon>
        <taxon>Bacillati</taxon>
        <taxon>Bacillota</taxon>
        <taxon>Bacilli</taxon>
        <taxon>Lactobacillales</taxon>
        <taxon>Lactobacillaceae</taxon>
        <taxon>Ligilactobacillus</taxon>
    </lineage>
</organism>
<dbReference type="AlphaFoldDB" id="A0A9X2FJ94"/>
<accession>A0A9X2FJ94</accession>
<dbReference type="CDD" id="cd00165">
    <property type="entry name" value="S4"/>
    <property type="match status" value="1"/>
</dbReference>
<feature type="domain" description="RNA-binding S4" evidence="2">
    <location>
        <begin position="184"/>
        <end position="251"/>
    </location>
</feature>
<dbReference type="PANTHER" id="PTHR13633">
    <property type="entry name" value="MITOCHONDRIAL TRANSCRIPTION RESCUE FACTOR 1"/>
    <property type="match status" value="1"/>
</dbReference>
<dbReference type="Proteomes" id="UP001139006">
    <property type="component" value="Unassembled WGS sequence"/>
</dbReference>
<dbReference type="PANTHER" id="PTHR13633:SF3">
    <property type="entry name" value="MITOCHONDRIAL TRANSCRIPTION RESCUE FACTOR 1"/>
    <property type="match status" value="1"/>
</dbReference>
<dbReference type="InterPro" id="IPR036986">
    <property type="entry name" value="S4_RNA-bd_sf"/>
</dbReference>
<dbReference type="Gene3D" id="3.30.1370.160">
    <property type="match status" value="1"/>
</dbReference>
<dbReference type="Gene3D" id="3.30.70.330">
    <property type="match status" value="1"/>
</dbReference>
<keyword evidence="4" id="KW-1185">Reference proteome</keyword>
<evidence type="ECO:0000259" key="2">
    <source>
        <dbReference type="SMART" id="SM00363"/>
    </source>
</evidence>
<comment type="caution">
    <text evidence="3">The sequence shown here is derived from an EMBL/GenBank/DDBJ whole genome shotgun (WGS) entry which is preliminary data.</text>
</comment>
<proteinExistence type="predicted"/>
<dbReference type="InterPro" id="IPR012677">
    <property type="entry name" value="Nucleotide-bd_a/b_plait_sf"/>
</dbReference>
<dbReference type="RefSeq" id="WP_253359654.1">
    <property type="nucleotide sequence ID" value="NZ_JAIULA010000005.1"/>
</dbReference>
<dbReference type="SMART" id="SM00363">
    <property type="entry name" value="S4"/>
    <property type="match status" value="1"/>
</dbReference>
<evidence type="ECO:0000313" key="3">
    <source>
        <dbReference type="EMBL" id="MCP0886490.1"/>
    </source>
</evidence>
<evidence type="ECO:0000313" key="4">
    <source>
        <dbReference type="Proteomes" id="UP001139006"/>
    </source>
</evidence>
<dbReference type="InterPro" id="IPR002942">
    <property type="entry name" value="S4_RNA-bd"/>
</dbReference>
<dbReference type="Pfam" id="PF17774">
    <property type="entry name" value="YlmH_RBD"/>
    <property type="match status" value="1"/>
</dbReference>
<keyword evidence="1" id="KW-0694">RNA-binding</keyword>